<dbReference type="EMBL" id="OW152835">
    <property type="protein sequence ID" value="CAH2056173.1"/>
    <property type="molecule type" value="Genomic_DNA"/>
</dbReference>
<evidence type="ECO:0000313" key="3">
    <source>
        <dbReference type="EMBL" id="CAH2056173.1"/>
    </source>
</evidence>
<dbReference type="EMBL" id="OW152813">
    <property type="protein sequence ID" value="CAH2035782.1"/>
    <property type="molecule type" value="Genomic_DNA"/>
</dbReference>
<keyword evidence="5" id="KW-1185">Reference proteome</keyword>
<dbReference type="Proteomes" id="UP000837857">
    <property type="component" value="Chromosome 23"/>
</dbReference>
<dbReference type="EMBL" id="OW152838">
    <property type="protein sequence ID" value="CAH2059644.1"/>
    <property type="molecule type" value="Genomic_DNA"/>
</dbReference>
<reference evidence="3" key="1">
    <citation type="submission" date="2022-03" db="EMBL/GenBank/DDBJ databases">
        <authorList>
            <person name="Martin H S."/>
        </authorList>
    </citation>
    <scope>NUCLEOTIDE SEQUENCE</scope>
</reference>
<evidence type="ECO:0000313" key="4">
    <source>
        <dbReference type="EMBL" id="CAH2059644.1"/>
    </source>
</evidence>
<dbReference type="Proteomes" id="UP000837857">
    <property type="component" value="Chromosome 26"/>
</dbReference>
<protein>
    <submittedName>
        <fullName evidence="3">Uncharacterized protein</fullName>
    </submittedName>
</protein>
<feature type="region of interest" description="Disordered" evidence="1">
    <location>
        <begin position="1"/>
        <end position="40"/>
    </location>
</feature>
<dbReference type="Proteomes" id="UP000837857">
    <property type="component" value="Chromosome 1"/>
</dbReference>
<evidence type="ECO:0000313" key="2">
    <source>
        <dbReference type="EMBL" id="CAH2035782.1"/>
    </source>
</evidence>
<gene>
    <name evidence="4" type="ORF">IPOD504_LOCUS10962</name>
    <name evidence="2" type="ORF">IPOD504_LOCUS700</name>
    <name evidence="3" type="ORF">IPOD504_LOCUS9434</name>
</gene>
<feature type="compositionally biased region" description="Low complexity" evidence="1">
    <location>
        <begin position="31"/>
        <end position="40"/>
    </location>
</feature>
<name>A0ABN8IF24_9NEOP</name>
<evidence type="ECO:0000256" key="1">
    <source>
        <dbReference type="SAM" id="MobiDB-lite"/>
    </source>
</evidence>
<proteinExistence type="predicted"/>
<accession>A0ABN8IF24</accession>
<feature type="non-terminal residue" evidence="3">
    <location>
        <position position="1"/>
    </location>
</feature>
<sequence length="220" mass="25473">MQQPRFTFPQHKPTFQATQQPKFGYQPPRFPSQQPTFTPPTQGYRFGIQPQRPSQAPNQRPPFQYGGFKFGIPHQQIQPPKYDDDVTMRTAPVRQNLLVNELYYDEPMYNYDYNYDSYGNGAPYSVNECNYIQNTDEPCSEIDEARFLCFENNIPPMEDDCITDLMKFSTNITSCQPVSVTINNEKLGIIPTLRIIPILRREELHDLLPFLALCSSITLS</sequence>
<organism evidence="3">
    <name type="scientific">Iphiclides podalirius</name>
    <name type="common">scarce swallowtail</name>
    <dbReference type="NCBI Taxonomy" id="110791"/>
    <lineage>
        <taxon>Eukaryota</taxon>
        <taxon>Metazoa</taxon>
        <taxon>Ecdysozoa</taxon>
        <taxon>Arthropoda</taxon>
        <taxon>Hexapoda</taxon>
        <taxon>Insecta</taxon>
        <taxon>Pterygota</taxon>
        <taxon>Neoptera</taxon>
        <taxon>Endopterygota</taxon>
        <taxon>Lepidoptera</taxon>
        <taxon>Glossata</taxon>
        <taxon>Ditrysia</taxon>
        <taxon>Papilionoidea</taxon>
        <taxon>Papilionidae</taxon>
        <taxon>Papilioninae</taxon>
        <taxon>Iphiclides</taxon>
    </lineage>
</organism>
<evidence type="ECO:0000313" key="5">
    <source>
        <dbReference type="Proteomes" id="UP000837857"/>
    </source>
</evidence>